<dbReference type="GO" id="GO:0043504">
    <property type="term" value="P:mitochondrial DNA repair"/>
    <property type="evidence" value="ECO:0007669"/>
    <property type="project" value="TreeGrafter"/>
</dbReference>
<keyword evidence="3" id="KW-0227">DNA damage</keyword>
<name>A0AAD5SUC7_9FUNG</name>
<keyword evidence="4" id="KW-0067">ATP-binding</keyword>
<keyword evidence="6" id="KW-0234">DNA repair</keyword>
<proteinExistence type="inferred from homology"/>
<evidence type="ECO:0000313" key="10">
    <source>
        <dbReference type="EMBL" id="KAJ3097758.1"/>
    </source>
</evidence>
<dbReference type="InterPro" id="IPR016151">
    <property type="entry name" value="DNA_mismatch_repair_MutS_N"/>
</dbReference>
<dbReference type="SUPFAM" id="SSF48334">
    <property type="entry name" value="DNA repair protein MutS, domain III"/>
    <property type="match status" value="1"/>
</dbReference>
<comment type="similarity">
    <text evidence="1">Belongs to the DNA mismatch repair MutS family.</text>
</comment>
<dbReference type="GO" id="GO:0006298">
    <property type="term" value="P:mismatch repair"/>
    <property type="evidence" value="ECO:0007669"/>
    <property type="project" value="InterPro"/>
</dbReference>
<organism evidence="10 11">
    <name type="scientific">Physocladia obscura</name>
    <dbReference type="NCBI Taxonomy" id="109957"/>
    <lineage>
        <taxon>Eukaryota</taxon>
        <taxon>Fungi</taxon>
        <taxon>Fungi incertae sedis</taxon>
        <taxon>Chytridiomycota</taxon>
        <taxon>Chytridiomycota incertae sedis</taxon>
        <taxon>Chytridiomycetes</taxon>
        <taxon>Chytridiales</taxon>
        <taxon>Chytriomycetaceae</taxon>
        <taxon>Physocladia</taxon>
    </lineage>
</organism>
<keyword evidence="2" id="KW-0547">Nucleotide-binding</keyword>
<dbReference type="PIRSF" id="PIRSF037677">
    <property type="entry name" value="DNA_mis_repair_Msh6"/>
    <property type="match status" value="1"/>
</dbReference>
<evidence type="ECO:0000256" key="2">
    <source>
        <dbReference type="ARBA" id="ARBA00022741"/>
    </source>
</evidence>
<comment type="caution">
    <text evidence="10">The sequence shown here is derived from an EMBL/GenBank/DDBJ whole genome shotgun (WGS) entry which is preliminary data.</text>
</comment>
<dbReference type="InterPro" id="IPR045076">
    <property type="entry name" value="MutS"/>
</dbReference>
<dbReference type="SMART" id="SM00534">
    <property type="entry name" value="MUTSac"/>
    <property type="match status" value="1"/>
</dbReference>
<dbReference type="InterPro" id="IPR007695">
    <property type="entry name" value="DNA_mismatch_repair_MutS-lik_N"/>
</dbReference>
<sequence>MSAAISVQAVASALVAVSTVSQVRNGSSALARLLKRNSIHPDAITITRSRIRIPLVKPGIPTVKKSVAKISAQENQAVSRVVVVAQPSIHSLRGEILKLRSSIDPRFVMFVQVGGFYEIYDYVVNDFEAICVHLGLAVSVRDKDRGDVYRVAGFPMSSYERFVNLLLESGRPVAIVEQGEKDLISPSKSYLRSITRFITPGTPLLQSSVDVDSIEENIRDTDRANCFLLAISTSPSSTFDTGANDKLSSSLPIGLSWTDISTGEFFVYESTLGSLASDITRISPMEIVASSNLPAAVLTAIKSKTDIENIFLTLRTDPFHFDPQTCILQALQVQERLDPLTSLNFSLKSTDFVTEVNTVIKAEQLLMSPASQLVEEKDNTCESEQIEIPMEGKQFFDETASLLAKSPPKLKLLGNIATPSSVVAAGALFKYLDEIFCGIEPHFHSNAIASISAAPVTGKSSGVMKIDAATMMSLEIIKTIRDREKKGTLFNEINQTKTAQGERLLAARLKSPSTLLPEINRRLTTITPFCVHSATLTPRIQTILSSIRDLERALQRLHMNAAKPRDFMNVLTSLESMNNVKKVLEANEQEWHTTRETSDDGNCKHDVSGLVEVLGRVTPPMNLVEKYGGIFGMEGVSEADDGQENREQTKPKRIGNAPGNSSESGSGYEFMTTGSASRVKAKSWQAGTIGSGVDEVLDELRLKHRALVDEKNDLCSSLSAKYGGIKIDLVDDIKDGACITVPTSKMSPQLLAKLTKDPFVGTLQRQKHITKQKFTYQVWTDLYNRAKLVEDELIRQEIRIFEDACKEVLEYTREIIRSSEAIAEIDVAASMGLIASKWNYVKPEMVNECILDIKEARHPVVENMQILRSQQQFTANDLLLDPETRMWIMTGPNMGGKSTFLRQSALIIIMAQAGLYVPATAAKIGIVDSVFSRVGASDNLAANQSTFK</sequence>
<dbReference type="GO" id="GO:0030983">
    <property type="term" value="F:mismatched DNA binding"/>
    <property type="evidence" value="ECO:0007669"/>
    <property type="project" value="InterPro"/>
</dbReference>
<dbReference type="Proteomes" id="UP001211907">
    <property type="component" value="Unassembled WGS sequence"/>
</dbReference>
<keyword evidence="11" id="KW-1185">Reference proteome</keyword>
<accession>A0AAD5SUC7</accession>
<evidence type="ECO:0000256" key="1">
    <source>
        <dbReference type="ARBA" id="ARBA00006271"/>
    </source>
</evidence>
<dbReference type="GO" id="GO:0005524">
    <property type="term" value="F:ATP binding"/>
    <property type="evidence" value="ECO:0007669"/>
    <property type="project" value="UniProtKB-KW"/>
</dbReference>
<dbReference type="GO" id="GO:0140664">
    <property type="term" value="F:ATP-dependent DNA damage sensor activity"/>
    <property type="evidence" value="ECO:0007669"/>
    <property type="project" value="InterPro"/>
</dbReference>
<dbReference type="Pfam" id="PF01624">
    <property type="entry name" value="MutS_I"/>
    <property type="match status" value="1"/>
</dbReference>
<dbReference type="InterPro" id="IPR007696">
    <property type="entry name" value="DNA_mismatch_repair_MutS_core"/>
</dbReference>
<dbReference type="SUPFAM" id="SSF52540">
    <property type="entry name" value="P-loop containing nucleoside triphosphate hydrolases"/>
    <property type="match status" value="1"/>
</dbReference>
<dbReference type="InterPro" id="IPR036187">
    <property type="entry name" value="DNA_mismatch_repair_MutS_sf"/>
</dbReference>
<dbReference type="GO" id="GO:0005634">
    <property type="term" value="C:nucleus"/>
    <property type="evidence" value="ECO:0007669"/>
    <property type="project" value="TreeGrafter"/>
</dbReference>
<feature type="domain" description="DNA mismatch repair protein MutS core" evidence="8">
    <location>
        <begin position="484"/>
        <end position="864"/>
    </location>
</feature>
<dbReference type="SUPFAM" id="SSF53150">
    <property type="entry name" value="DNA repair protein MutS, domain II"/>
    <property type="match status" value="1"/>
</dbReference>
<protein>
    <submittedName>
        <fullName evidence="10">DNA mismatch repair ATPase msh1</fullName>
    </submittedName>
</protein>
<evidence type="ECO:0000256" key="7">
    <source>
        <dbReference type="SAM" id="MobiDB-lite"/>
    </source>
</evidence>
<dbReference type="InterPro" id="IPR000432">
    <property type="entry name" value="DNA_mismatch_repair_MutS_C"/>
</dbReference>
<evidence type="ECO:0000259" key="8">
    <source>
        <dbReference type="SMART" id="SM00533"/>
    </source>
</evidence>
<dbReference type="Gene3D" id="3.30.420.110">
    <property type="entry name" value="MutS, connector domain"/>
    <property type="match status" value="1"/>
</dbReference>
<dbReference type="Gene3D" id="1.10.1420.10">
    <property type="match status" value="1"/>
</dbReference>
<feature type="non-terminal residue" evidence="10">
    <location>
        <position position="1"/>
    </location>
</feature>
<dbReference type="Pfam" id="PF05192">
    <property type="entry name" value="MutS_III"/>
    <property type="match status" value="1"/>
</dbReference>
<dbReference type="Gene3D" id="3.40.50.300">
    <property type="entry name" value="P-loop containing nucleotide triphosphate hydrolases"/>
    <property type="match status" value="1"/>
</dbReference>
<dbReference type="PANTHER" id="PTHR11361:SF34">
    <property type="entry name" value="DNA MISMATCH REPAIR PROTEIN MSH1, MITOCHONDRIAL"/>
    <property type="match status" value="1"/>
</dbReference>
<dbReference type="InterPro" id="IPR017261">
    <property type="entry name" value="DNA_mismatch_repair_MutS/MSH"/>
</dbReference>
<gene>
    <name evidence="10" type="primary">MSH1</name>
    <name evidence="10" type="ORF">HK100_005261</name>
</gene>
<evidence type="ECO:0000256" key="3">
    <source>
        <dbReference type="ARBA" id="ARBA00022763"/>
    </source>
</evidence>
<dbReference type="GO" id="GO:0005739">
    <property type="term" value="C:mitochondrion"/>
    <property type="evidence" value="ECO:0007669"/>
    <property type="project" value="TreeGrafter"/>
</dbReference>
<dbReference type="Gene3D" id="3.40.1170.10">
    <property type="entry name" value="DNA repair protein MutS, domain I"/>
    <property type="match status" value="1"/>
</dbReference>
<dbReference type="PANTHER" id="PTHR11361">
    <property type="entry name" value="DNA MISMATCH REPAIR PROTEIN MUTS FAMILY MEMBER"/>
    <property type="match status" value="1"/>
</dbReference>
<dbReference type="Pfam" id="PF05188">
    <property type="entry name" value="MutS_II"/>
    <property type="match status" value="1"/>
</dbReference>
<evidence type="ECO:0000259" key="9">
    <source>
        <dbReference type="SMART" id="SM00534"/>
    </source>
</evidence>
<dbReference type="SMART" id="SM00533">
    <property type="entry name" value="MUTSd"/>
    <property type="match status" value="1"/>
</dbReference>
<evidence type="ECO:0000256" key="6">
    <source>
        <dbReference type="ARBA" id="ARBA00023204"/>
    </source>
</evidence>
<dbReference type="InterPro" id="IPR007860">
    <property type="entry name" value="DNA_mmatch_repair_MutS_con_dom"/>
</dbReference>
<dbReference type="InterPro" id="IPR036678">
    <property type="entry name" value="MutS_con_dom_sf"/>
</dbReference>
<dbReference type="Pfam" id="PF00488">
    <property type="entry name" value="MutS_V"/>
    <property type="match status" value="1"/>
</dbReference>
<feature type="domain" description="DNA mismatch repair proteins mutS family" evidence="9">
    <location>
        <begin position="884"/>
        <end position="948"/>
    </location>
</feature>
<dbReference type="EMBL" id="JADGJH010002479">
    <property type="protein sequence ID" value="KAJ3097758.1"/>
    <property type="molecule type" value="Genomic_DNA"/>
</dbReference>
<evidence type="ECO:0000256" key="4">
    <source>
        <dbReference type="ARBA" id="ARBA00022840"/>
    </source>
</evidence>
<dbReference type="SUPFAM" id="SSF55271">
    <property type="entry name" value="DNA repair protein MutS, domain I"/>
    <property type="match status" value="1"/>
</dbReference>
<evidence type="ECO:0000256" key="5">
    <source>
        <dbReference type="ARBA" id="ARBA00023125"/>
    </source>
</evidence>
<dbReference type="InterPro" id="IPR027417">
    <property type="entry name" value="P-loop_NTPase"/>
</dbReference>
<evidence type="ECO:0000313" key="11">
    <source>
        <dbReference type="Proteomes" id="UP001211907"/>
    </source>
</evidence>
<feature type="region of interest" description="Disordered" evidence="7">
    <location>
        <begin position="635"/>
        <end position="669"/>
    </location>
</feature>
<reference evidence="10" key="1">
    <citation type="submission" date="2020-05" db="EMBL/GenBank/DDBJ databases">
        <title>Phylogenomic resolution of chytrid fungi.</title>
        <authorList>
            <person name="Stajich J.E."/>
            <person name="Amses K."/>
            <person name="Simmons R."/>
            <person name="Seto K."/>
            <person name="Myers J."/>
            <person name="Bonds A."/>
            <person name="Quandt C.A."/>
            <person name="Barry K."/>
            <person name="Liu P."/>
            <person name="Grigoriev I."/>
            <person name="Longcore J.E."/>
            <person name="James T.Y."/>
        </authorList>
    </citation>
    <scope>NUCLEOTIDE SEQUENCE</scope>
    <source>
        <strain evidence="10">JEL0513</strain>
    </source>
</reference>
<dbReference type="AlphaFoldDB" id="A0AAD5SUC7"/>
<keyword evidence="5" id="KW-0238">DNA-binding</keyword>